<dbReference type="VEuPathDB" id="TriTrypDB:TvY486_0402230"/>
<gene>
    <name evidence="1" type="ORF">TVY486_0402230</name>
</gene>
<sequence length="588" mass="65848">MNCETVDLRQSWRTFLVPQAVPETGSSSASTLGAHSGLRYNEYSLLQRHRVVGTSNDEQSLFFLSLISPNEELLRATGHLFIQLNSQYRQLVEENEEKVSMLRTYHEEQLADLLEVTNTETHDIVVASEVTERFVLRHQQELEELQRQNIANELSLLSSLRQSLLVFLKTSAYGTMDALAMGDGRMKVHGDTEQPKRAINIAYFVSTPVPVRTVELPNILRQELKDVRPKDPLLRNVVIDISPLSYLQPCLQCLYSEEQNAELAVEEHLLRLSRQCHAVLLLIGSEVEAKSLLTTNCAELLLTPDFPSSCDTSPRFVPLNNHQHLKIFLSTRFWGANIVFLWTPPSAASEGQQLQWSTVRDALHLAHTWNADMFSVAVLRSASLFCGTLDHDVEKRAREASMEVLRQLQHGVARLAYEAAAVKVSAMWGGAEEAQQQQMKYEQQWDDGQTIVYPVSAKMPQIEFNVPISIRVFLPISIDSQDDDSARGASLESTIGACSFPPTPEATVARSAHSLQAENDSISRRSTGDIGDSAPIDGLRVGLGSVLMRRSSFSGDSVASRDMNRQTKQHMSFERLLVYNFGEFAVVH</sequence>
<name>G0TUC3_TRYVY</name>
<proteinExistence type="predicted"/>
<dbReference type="AlphaFoldDB" id="G0TUC3"/>
<dbReference type="EMBL" id="HE573020">
    <property type="protein sequence ID" value="CCC47557.1"/>
    <property type="molecule type" value="Genomic_DNA"/>
</dbReference>
<accession>G0TUC3</accession>
<reference evidence="1" key="1">
    <citation type="journal article" date="2012" name="Proc. Natl. Acad. Sci. U.S.A.">
        <title>Antigenic diversity is generated by distinct evolutionary mechanisms in African trypanosome species.</title>
        <authorList>
            <person name="Jackson A.P."/>
            <person name="Berry A."/>
            <person name="Aslett M."/>
            <person name="Allison H.C."/>
            <person name="Burton P."/>
            <person name="Vavrova-Anderson J."/>
            <person name="Brown R."/>
            <person name="Browne H."/>
            <person name="Corton N."/>
            <person name="Hauser H."/>
            <person name="Gamble J."/>
            <person name="Gilderthorp R."/>
            <person name="Marcello L."/>
            <person name="McQuillan J."/>
            <person name="Otto T.D."/>
            <person name="Quail M.A."/>
            <person name="Sanders M.J."/>
            <person name="van Tonder A."/>
            <person name="Ginger M.L."/>
            <person name="Field M.C."/>
            <person name="Barry J.D."/>
            <person name="Hertz-Fowler C."/>
            <person name="Berriman M."/>
        </authorList>
    </citation>
    <scope>NUCLEOTIDE SEQUENCE</scope>
    <source>
        <strain evidence="1">Y486</strain>
    </source>
</reference>
<organism evidence="1">
    <name type="scientific">Trypanosoma vivax (strain Y486)</name>
    <dbReference type="NCBI Taxonomy" id="1055687"/>
    <lineage>
        <taxon>Eukaryota</taxon>
        <taxon>Discoba</taxon>
        <taxon>Euglenozoa</taxon>
        <taxon>Kinetoplastea</taxon>
        <taxon>Metakinetoplastina</taxon>
        <taxon>Trypanosomatida</taxon>
        <taxon>Trypanosomatidae</taxon>
        <taxon>Trypanosoma</taxon>
        <taxon>Duttonella</taxon>
    </lineage>
</organism>
<protein>
    <submittedName>
        <fullName evidence="1">Uncharacterized protein</fullName>
    </submittedName>
</protein>
<evidence type="ECO:0000313" key="1">
    <source>
        <dbReference type="EMBL" id="CCC47557.1"/>
    </source>
</evidence>